<dbReference type="InParanoid" id="A0A1V9X9M5"/>
<dbReference type="AlphaFoldDB" id="A0A1V9X9M5"/>
<dbReference type="EMBL" id="MNPL01018126">
    <property type="protein sequence ID" value="OQR70257.1"/>
    <property type="molecule type" value="Genomic_DNA"/>
</dbReference>
<feature type="region of interest" description="Disordered" evidence="1">
    <location>
        <begin position="242"/>
        <end position="278"/>
    </location>
</feature>
<accession>A0A1V9X9M5</accession>
<feature type="region of interest" description="Disordered" evidence="1">
    <location>
        <begin position="1"/>
        <end position="32"/>
    </location>
</feature>
<reference evidence="2 3" key="1">
    <citation type="journal article" date="2017" name="Gigascience">
        <title>Draft genome of the honey bee ectoparasitic mite, Tropilaelaps mercedesae, is shaped by the parasitic life history.</title>
        <authorList>
            <person name="Dong X."/>
            <person name="Armstrong S.D."/>
            <person name="Xia D."/>
            <person name="Makepeace B.L."/>
            <person name="Darby A.C."/>
            <person name="Kadowaki T."/>
        </authorList>
    </citation>
    <scope>NUCLEOTIDE SEQUENCE [LARGE SCALE GENOMIC DNA]</scope>
    <source>
        <strain evidence="2">Wuxi-XJTLU</strain>
    </source>
</reference>
<evidence type="ECO:0000313" key="2">
    <source>
        <dbReference type="EMBL" id="OQR70257.1"/>
    </source>
</evidence>
<comment type="caution">
    <text evidence="2">The sequence shown here is derived from an EMBL/GenBank/DDBJ whole genome shotgun (WGS) entry which is preliminary data.</text>
</comment>
<organism evidence="2 3">
    <name type="scientific">Tropilaelaps mercedesae</name>
    <dbReference type="NCBI Taxonomy" id="418985"/>
    <lineage>
        <taxon>Eukaryota</taxon>
        <taxon>Metazoa</taxon>
        <taxon>Ecdysozoa</taxon>
        <taxon>Arthropoda</taxon>
        <taxon>Chelicerata</taxon>
        <taxon>Arachnida</taxon>
        <taxon>Acari</taxon>
        <taxon>Parasitiformes</taxon>
        <taxon>Mesostigmata</taxon>
        <taxon>Gamasina</taxon>
        <taxon>Dermanyssoidea</taxon>
        <taxon>Laelapidae</taxon>
        <taxon>Tropilaelaps</taxon>
    </lineage>
</organism>
<protein>
    <submittedName>
        <fullName evidence="2">Uncharacterized protein</fullName>
    </submittedName>
</protein>
<gene>
    <name evidence="2" type="ORF">BIW11_11745</name>
</gene>
<evidence type="ECO:0000256" key="1">
    <source>
        <dbReference type="SAM" id="MobiDB-lite"/>
    </source>
</evidence>
<dbReference type="Proteomes" id="UP000192247">
    <property type="component" value="Unassembled WGS sequence"/>
</dbReference>
<feature type="region of interest" description="Disordered" evidence="1">
    <location>
        <begin position="38"/>
        <end position="57"/>
    </location>
</feature>
<evidence type="ECO:0000313" key="3">
    <source>
        <dbReference type="Proteomes" id="UP000192247"/>
    </source>
</evidence>
<feature type="compositionally biased region" description="Gly residues" evidence="1">
    <location>
        <begin position="1"/>
        <end position="27"/>
    </location>
</feature>
<proteinExistence type="predicted"/>
<keyword evidence="3" id="KW-1185">Reference proteome</keyword>
<sequence length="445" mass="46732">MSKSAGGGRHGGGGGGHGGGWSGGGGGGEEKSYLVKELSGGHEGGGGGGGHGKKGKTYIIKKPKDMQRLHWAPGQVRTKCESSNARIRLQSPKHAMRKHDVCSTKRFRCYSAIPIDPMEEHMKAQFTCFLFVVAEKIALAPAAAEPPGNVFRQAGGGLLNPVYPPWRYGVAPPMYGYSMEAANGIWPYPPPTAFSSPSYWLPPVAFDQPREYHALPPPNVAEGLLTPPATDPHLTVTSFYEPTTTSESVSNTVPSAEPATSAESPKPATQEPVPSESRQIPAIADNGTTVTEKTVHHLIDELKGTKAESNSLAQIAPMEPSTGYVTSDSSNIATAEVTDISLVSFSLGQMPVTSSVVIDSTEISIGGQTSTVSERVELTNALSDEGQTVIVGRYPGRGSTTINPIESTISSTESAAGHDAEADNATITTEFSVMVKKASESGQIN</sequence>
<feature type="compositionally biased region" description="Polar residues" evidence="1">
    <location>
        <begin position="242"/>
        <end position="254"/>
    </location>
</feature>
<name>A0A1V9X9M5_9ACAR</name>
<feature type="compositionally biased region" description="Gly residues" evidence="1">
    <location>
        <begin position="41"/>
        <end position="50"/>
    </location>
</feature>